<organism evidence="1 2">
    <name type="scientific">Cucumis melo var. makuwa</name>
    <name type="common">Oriental melon</name>
    <dbReference type="NCBI Taxonomy" id="1194695"/>
    <lineage>
        <taxon>Eukaryota</taxon>
        <taxon>Viridiplantae</taxon>
        <taxon>Streptophyta</taxon>
        <taxon>Embryophyta</taxon>
        <taxon>Tracheophyta</taxon>
        <taxon>Spermatophyta</taxon>
        <taxon>Magnoliopsida</taxon>
        <taxon>eudicotyledons</taxon>
        <taxon>Gunneridae</taxon>
        <taxon>Pentapetalae</taxon>
        <taxon>rosids</taxon>
        <taxon>fabids</taxon>
        <taxon>Cucurbitales</taxon>
        <taxon>Cucurbitaceae</taxon>
        <taxon>Benincaseae</taxon>
        <taxon>Cucumis</taxon>
    </lineage>
</organism>
<dbReference type="EMBL" id="SSTD01004528">
    <property type="protein sequence ID" value="TYK23421.1"/>
    <property type="molecule type" value="Genomic_DNA"/>
</dbReference>
<gene>
    <name evidence="1" type="ORF">E5676_scaffold605G00020</name>
</gene>
<name>A0A5D3DIC0_CUCMM</name>
<accession>A0A5D3DIC0</accession>
<dbReference type="Proteomes" id="UP000321947">
    <property type="component" value="Unassembled WGS sequence"/>
</dbReference>
<reference evidence="1 2" key="1">
    <citation type="submission" date="2019-08" db="EMBL/GenBank/DDBJ databases">
        <title>Draft genome sequences of two oriental melons (Cucumis melo L. var makuwa).</title>
        <authorList>
            <person name="Kwon S.-Y."/>
        </authorList>
    </citation>
    <scope>NUCLEOTIDE SEQUENCE [LARGE SCALE GENOMIC DNA]</scope>
    <source>
        <strain evidence="2">cv. Chang Bougi</strain>
        <tissue evidence="1">Leaf</tissue>
    </source>
</reference>
<dbReference type="PANTHER" id="PTHR33116">
    <property type="entry name" value="REVERSE TRANSCRIPTASE ZINC-BINDING DOMAIN-CONTAINING PROTEIN-RELATED-RELATED"/>
    <property type="match status" value="1"/>
</dbReference>
<proteinExistence type="predicted"/>
<evidence type="ECO:0000313" key="2">
    <source>
        <dbReference type="Proteomes" id="UP000321947"/>
    </source>
</evidence>
<dbReference type="PANTHER" id="PTHR33116:SF80">
    <property type="entry name" value="REVERSE TRANSCRIPTASE ZINC-BINDING DOMAIN-CONTAINING PROTEIN"/>
    <property type="match status" value="1"/>
</dbReference>
<evidence type="ECO:0000313" key="1">
    <source>
        <dbReference type="EMBL" id="TYK23421.1"/>
    </source>
</evidence>
<sequence>MVIMVYPLPGYCHLQKMRQGCLGVWHGRWHIQSLSEEVRNTKEAMDTAQREVECNPMLDVLSRQVGLATEAFWTAVRLEEASLRQKSRIRWLQLGDQNTTFFHRSVRSRMSCNSLLSLVNSDGSRVSSHDGVVQLTVPISREEVRRVLFSMDSGKAPGPDRFSVGLFKGVWSVVGEDFCDVVLHFLETCYLPLGINATAITLIPKRRGAERMDEFQPISCCNELVRGYHLNSSKPRCTVKVDLQKAYDFVNWDFLFGLLIAIGTPSKFVSWIRACVTSPMFSIMINGSLKGVFHGRKGVKKSSIFVAGVSNEAASHLAASMGFVLGNLPVRYLGLPLLTGRLQLVRSVLRSIQVYSASVIVLPAYVHNEVEKILRSYLWRGKEEGRGGVKVAWVEVCHPFEEGRFAIQDGHWNKRE</sequence>
<comment type="caution">
    <text evidence="1">The sequence shown here is derived from an EMBL/GenBank/DDBJ whole genome shotgun (WGS) entry which is preliminary data.</text>
</comment>
<protein>
    <submittedName>
        <fullName evidence="1">Uncharacterized protein</fullName>
    </submittedName>
</protein>
<dbReference type="AlphaFoldDB" id="A0A5D3DIC0"/>